<dbReference type="InterPro" id="IPR005135">
    <property type="entry name" value="Endo/exonuclease/phosphatase"/>
</dbReference>
<dbReference type="Gene3D" id="3.60.10.10">
    <property type="entry name" value="Endonuclease/exonuclease/phosphatase"/>
    <property type="match status" value="1"/>
</dbReference>
<proteinExistence type="predicted"/>
<gene>
    <name evidence="2" type="ORF">OG563_45960</name>
</gene>
<dbReference type="InterPro" id="IPR036691">
    <property type="entry name" value="Endo/exonu/phosph_ase_sf"/>
</dbReference>
<dbReference type="Proteomes" id="UP001432062">
    <property type="component" value="Chromosome"/>
</dbReference>
<name>A0ABZ1YSS0_9NOCA</name>
<evidence type="ECO:0000313" key="3">
    <source>
        <dbReference type="Proteomes" id="UP001432062"/>
    </source>
</evidence>
<dbReference type="PANTHER" id="PTHR41349:SF1">
    <property type="entry name" value="PROTEIN CBG08683"/>
    <property type="match status" value="1"/>
</dbReference>
<protein>
    <submittedName>
        <fullName evidence="2">Endonuclease/exonuclease/phosphatase family protein</fullName>
    </submittedName>
</protein>
<dbReference type="RefSeq" id="WP_329409973.1">
    <property type="nucleotide sequence ID" value="NZ_CP109441.1"/>
</dbReference>
<dbReference type="SUPFAM" id="SSF56219">
    <property type="entry name" value="DNase I-like"/>
    <property type="match status" value="1"/>
</dbReference>
<keyword evidence="2" id="KW-0378">Hydrolase</keyword>
<reference evidence="2" key="1">
    <citation type="submission" date="2022-10" db="EMBL/GenBank/DDBJ databases">
        <title>The complete genomes of actinobacterial strains from the NBC collection.</title>
        <authorList>
            <person name="Joergensen T.S."/>
            <person name="Alvarez Arevalo M."/>
            <person name="Sterndorff E.B."/>
            <person name="Faurdal D."/>
            <person name="Vuksanovic O."/>
            <person name="Mourched A.-S."/>
            <person name="Charusanti P."/>
            <person name="Shaw S."/>
            <person name="Blin K."/>
            <person name="Weber T."/>
        </authorList>
    </citation>
    <scope>NUCLEOTIDE SEQUENCE</scope>
    <source>
        <strain evidence="2">NBC_01482</strain>
    </source>
</reference>
<feature type="domain" description="Endonuclease/exonuclease/phosphatase" evidence="1">
    <location>
        <begin position="41"/>
        <end position="341"/>
    </location>
</feature>
<evidence type="ECO:0000313" key="2">
    <source>
        <dbReference type="EMBL" id="WUV46322.1"/>
    </source>
</evidence>
<keyword evidence="2" id="KW-0255">Endonuclease</keyword>
<keyword evidence="2" id="KW-0540">Nuclease</keyword>
<dbReference type="EMBL" id="CP109441">
    <property type="protein sequence ID" value="WUV46322.1"/>
    <property type="molecule type" value="Genomic_DNA"/>
</dbReference>
<sequence length="352" mass="37689">MTRSDEDMGSAGAGGALAAGVVMPVAAAAPAAREIRVLALNTWHSGSKIASGIQLITDLIVSTQASIVLLSEATEATTAVAAELVRRGREFNAVASHDTGILSVFPVQDSADLGWMVKARLNIDGKRVTVYSAHLEYRWYASNLPRGYGPGVPAPGEFAEHEWNKLPDGPVTDPAVIERINAASGRPEVISDFLADAEAEIAAGSSVVLGGDLNEPSLLDWTPATANLFDHNGVVLAWESTRRLREAGFIDAYRSMYPDPATHPGLTWPSHNVDVDVCELAWAPEADERDRVDYIFAHGAAMCLSAVGIIGPRESIVRGTRSQEPTQDNFLATPTRWGSDHKGMFATYQLTD</sequence>
<organism evidence="2 3">
    <name type="scientific">Nocardia vinacea</name>
    <dbReference type="NCBI Taxonomy" id="96468"/>
    <lineage>
        <taxon>Bacteria</taxon>
        <taxon>Bacillati</taxon>
        <taxon>Actinomycetota</taxon>
        <taxon>Actinomycetes</taxon>
        <taxon>Mycobacteriales</taxon>
        <taxon>Nocardiaceae</taxon>
        <taxon>Nocardia</taxon>
    </lineage>
</organism>
<dbReference type="Pfam" id="PF03372">
    <property type="entry name" value="Exo_endo_phos"/>
    <property type="match status" value="1"/>
</dbReference>
<evidence type="ECO:0000259" key="1">
    <source>
        <dbReference type="Pfam" id="PF03372"/>
    </source>
</evidence>
<dbReference type="PANTHER" id="PTHR41349">
    <property type="match status" value="1"/>
</dbReference>
<dbReference type="GO" id="GO:0004519">
    <property type="term" value="F:endonuclease activity"/>
    <property type="evidence" value="ECO:0007669"/>
    <property type="project" value="UniProtKB-KW"/>
</dbReference>
<keyword evidence="3" id="KW-1185">Reference proteome</keyword>
<accession>A0ABZ1YSS0</accession>